<sequence length="78" mass="8999">MVVQIKGQIIQIWAEHLTNKGFIPGILTNRCKIHKKKSYKENFQTSPYRANESIKTATAGPTEQRDIYLQTAHRNMVN</sequence>
<name>A0AAW2WSD2_9LAMI</name>
<proteinExistence type="predicted"/>
<reference evidence="1" key="1">
    <citation type="submission" date="2020-06" db="EMBL/GenBank/DDBJ databases">
        <authorList>
            <person name="Li T."/>
            <person name="Hu X."/>
            <person name="Zhang T."/>
            <person name="Song X."/>
            <person name="Zhang H."/>
            <person name="Dai N."/>
            <person name="Sheng W."/>
            <person name="Hou X."/>
            <person name="Wei L."/>
        </authorList>
    </citation>
    <scope>NUCLEOTIDE SEQUENCE</scope>
    <source>
        <strain evidence="1">KEN1</strain>
        <tissue evidence="1">Leaf</tissue>
    </source>
</reference>
<comment type="caution">
    <text evidence="1">The sequence shown here is derived from an EMBL/GenBank/DDBJ whole genome shotgun (WGS) entry which is preliminary data.</text>
</comment>
<organism evidence="1">
    <name type="scientific">Sesamum latifolium</name>
    <dbReference type="NCBI Taxonomy" id="2727402"/>
    <lineage>
        <taxon>Eukaryota</taxon>
        <taxon>Viridiplantae</taxon>
        <taxon>Streptophyta</taxon>
        <taxon>Embryophyta</taxon>
        <taxon>Tracheophyta</taxon>
        <taxon>Spermatophyta</taxon>
        <taxon>Magnoliopsida</taxon>
        <taxon>eudicotyledons</taxon>
        <taxon>Gunneridae</taxon>
        <taxon>Pentapetalae</taxon>
        <taxon>asterids</taxon>
        <taxon>lamiids</taxon>
        <taxon>Lamiales</taxon>
        <taxon>Pedaliaceae</taxon>
        <taxon>Sesamum</taxon>
    </lineage>
</organism>
<evidence type="ECO:0000313" key="1">
    <source>
        <dbReference type="EMBL" id="KAL0444762.1"/>
    </source>
</evidence>
<dbReference type="EMBL" id="JACGWN010000007">
    <property type="protein sequence ID" value="KAL0444762.1"/>
    <property type="molecule type" value="Genomic_DNA"/>
</dbReference>
<accession>A0AAW2WSD2</accession>
<gene>
    <name evidence="1" type="ORF">Slati_2198900</name>
</gene>
<protein>
    <submittedName>
        <fullName evidence="1">Uncharacterized protein</fullName>
    </submittedName>
</protein>
<dbReference type="AlphaFoldDB" id="A0AAW2WSD2"/>
<reference evidence="1" key="2">
    <citation type="journal article" date="2024" name="Plant">
        <title>Genomic evolution and insights into agronomic trait innovations of Sesamum species.</title>
        <authorList>
            <person name="Miao H."/>
            <person name="Wang L."/>
            <person name="Qu L."/>
            <person name="Liu H."/>
            <person name="Sun Y."/>
            <person name="Le M."/>
            <person name="Wang Q."/>
            <person name="Wei S."/>
            <person name="Zheng Y."/>
            <person name="Lin W."/>
            <person name="Duan Y."/>
            <person name="Cao H."/>
            <person name="Xiong S."/>
            <person name="Wang X."/>
            <person name="Wei L."/>
            <person name="Li C."/>
            <person name="Ma Q."/>
            <person name="Ju M."/>
            <person name="Zhao R."/>
            <person name="Li G."/>
            <person name="Mu C."/>
            <person name="Tian Q."/>
            <person name="Mei H."/>
            <person name="Zhang T."/>
            <person name="Gao T."/>
            <person name="Zhang H."/>
        </authorList>
    </citation>
    <scope>NUCLEOTIDE SEQUENCE</scope>
    <source>
        <strain evidence="1">KEN1</strain>
    </source>
</reference>